<comment type="subcellular location">
    <subcellularLocation>
        <location evidence="1">Vacuole membrane</location>
        <topology evidence="1">Multi-pass membrane protein</topology>
    </subcellularLocation>
</comment>
<dbReference type="PANTHER" id="PTHR31142">
    <property type="entry name" value="TOBAMOVIRUS MULTIPLICATION PROTEIN 1-LIKE ISOFORM X1"/>
    <property type="match status" value="1"/>
</dbReference>
<dbReference type="InterPro" id="IPR009457">
    <property type="entry name" value="THH1/TOM1/TOM3_dom"/>
</dbReference>
<feature type="domain" description="THH1/TOM1/TOM3" evidence="9">
    <location>
        <begin position="267"/>
        <end position="414"/>
    </location>
</feature>
<feature type="transmembrane region" description="Helical" evidence="8">
    <location>
        <begin position="344"/>
        <end position="362"/>
    </location>
</feature>
<evidence type="ECO:0000256" key="6">
    <source>
        <dbReference type="ARBA" id="ARBA00023136"/>
    </source>
</evidence>
<feature type="region of interest" description="Disordered" evidence="7">
    <location>
        <begin position="1"/>
        <end position="26"/>
    </location>
</feature>
<keyword evidence="4 8" id="KW-0812">Transmembrane</keyword>
<feature type="transmembrane region" description="Helical" evidence="8">
    <location>
        <begin position="109"/>
        <end position="128"/>
    </location>
</feature>
<dbReference type="GO" id="GO:0005774">
    <property type="term" value="C:vacuolar membrane"/>
    <property type="evidence" value="ECO:0007669"/>
    <property type="project" value="UniProtKB-SubCell"/>
</dbReference>
<organism evidence="10">
    <name type="scientific">Cucumis melo</name>
    <name type="common">Muskmelon</name>
    <dbReference type="NCBI Taxonomy" id="3656"/>
    <lineage>
        <taxon>Eukaryota</taxon>
        <taxon>Viridiplantae</taxon>
        <taxon>Streptophyta</taxon>
        <taxon>Embryophyta</taxon>
        <taxon>Tracheophyta</taxon>
        <taxon>Spermatophyta</taxon>
        <taxon>Magnoliopsida</taxon>
        <taxon>eudicotyledons</taxon>
        <taxon>Gunneridae</taxon>
        <taxon>Pentapetalae</taxon>
        <taxon>rosids</taxon>
        <taxon>fabids</taxon>
        <taxon>Cucurbitales</taxon>
        <taxon>Cucurbitaceae</taxon>
        <taxon>Benincaseae</taxon>
        <taxon>Cucumis</taxon>
    </lineage>
</organism>
<name>A0A9I9DKD1_CUCME</name>
<sequence length="452" mass="51259">ICLSQTQNRDGHRRQRQDFQKSKSTTHPFSLCSFSFTSLLNPYAQILPFVPRRRCRTLYRPPRRHHHHHHHHQSLSLLSTRSEYHAFLFPFKMVLELLSSNTSCIPLDLLVLDVVMASFNGLLAFVAFSQLIRIHMRSQQDGWTRQKALHLMIGSSNLGYMIYFIFALVAIIQLWHCWSHVFAFVLMAFPKILFLAAFLLLLSFWVDLCHQANDEEDDDDDEENNIRQSLLENSKNKPGSSNVDGHRRCCGFPAIHLGSRQKIVIVVVTLVFLLMVAVSILIWIGAGKNPIDSTTVARVYEDFLAITVLLSGGALGFYGFMLFYRLKKVRSEEASSEMKKVGGLAVVCVVCFTSSALVDLLTDIPLSYNWRFKRTNGVEASVILSLYFCMGSLIPSAFLLWIMRELPPPKKIQRQEESRAIAFISHGAADVNPQGWTAVARSKNQGSRASPI</sequence>
<keyword evidence="3" id="KW-0926">Vacuole</keyword>
<dbReference type="EnsemblPlants" id="MELO3C019676.2.1">
    <property type="protein sequence ID" value="MELO3C019676.2.1"/>
    <property type="gene ID" value="MELO3C019676.2"/>
</dbReference>
<feature type="transmembrane region" description="Helical" evidence="8">
    <location>
        <begin position="263"/>
        <end position="284"/>
    </location>
</feature>
<keyword evidence="6 8" id="KW-0472">Membrane</keyword>
<evidence type="ECO:0000256" key="3">
    <source>
        <dbReference type="ARBA" id="ARBA00022554"/>
    </source>
</evidence>
<feature type="domain" description="THH1/TOM1/TOM3" evidence="9">
    <location>
        <begin position="114"/>
        <end position="214"/>
    </location>
</feature>
<evidence type="ECO:0000259" key="9">
    <source>
        <dbReference type="Pfam" id="PF06454"/>
    </source>
</evidence>
<comment type="similarity">
    <text evidence="2">Belongs to the plant tobamovirus multiplication TOM1 protein family.</text>
</comment>
<keyword evidence="5 8" id="KW-1133">Transmembrane helix</keyword>
<accession>A0A9I9DKD1</accession>
<reference evidence="10" key="1">
    <citation type="submission" date="2023-03" db="UniProtKB">
        <authorList>
            <consortium name="EnsemblPlants"/>
        </authorList>
    </citation>
    <scope>IDENTIFICATION</scope>
</reference>
<dbReference type="InterPro" id="IPR040226">
    <property type="entry name" value="THH1/TOM1/TOM3"/>
</dbReference>
<protein>
    <recommendedName>
        <fullName evidence="9">THH1/TOM1/TOM3 domain-containing protein</fullName>
    </recommendedName>
</protein>
<evidence type="ECO:0000256" key="8">
    <source>
        <dbReference type="SAM" id="Phobius"/>
    </source>
</evidence>
<feature type="transmembrane region" description="Helical" evidence="8">
    <location>
        <begin position="149"/>
        <end position="175"/>
    </location>
</feature>
<evidence type="ECO:0000256" key="7">
    <source>
        <dbReference type="SAM" id="MobiDB-lite"/>
    </source>
</evidence>
<feature type="transmembrane region" description="Helical" evidence="8">
    <location>
        <begin position="181"/>
        <end position="206"/>
    </location>
</feature>
<dbReference type="PANTHER" id="PTHR31142:SF26">
    <property type="entry name" value="THH1_TOM1_TOM3 DOMAIN-CONTAINING PROTEIN"/>
    <property type="match status" value="1"/>
</dbReference>
<proteinExistence type="inferred from homology"/>
<feature type="transmembrane region" description="Helical" evidence="8">
    <location>
        <begin position="304"/>
        <end position="324"/>
    </location>
</feature>
<evidence type="ECO:0000256" key="5">
    <source>
        <dbReference type="ARBA" id="ARBA00022989"/>
    </source>
</evidence>
<evidence type="ECO:0000256" key="4">
    <source>
        <dbReference type="ARBA" id="ARBA00022692"/>
    </source>
</evidence>
<evidence type="ECO:0000256" key="1">
    <source>
        <dbReference type="ARBA" id="ARBA00004128"/>
    </source>
</evidence>
<evidence type="ECO:0000256" key="2">
    <source>
        <dbReference type="ARBA" id="ARBA00006779"/>
    </source>
</evidence>
<dbReference type="Gramene" id="MELO3C019676.2.1">
    <property type="protein sequence ID" value="MELO3C019676.2.1"/>
    <property type="gene ID" value="MELO3C019676.2"/>
</dbReference>
<dbReference type="AlphaFoldDB" id="A0A9I9DKD1"/>
<dbReference type="Pfam" id="PF06454">
    <property type="entry name" value="THH1_TOM1-3_dom"/>
    <property type="match status" value="2"/>
</dbReference>
<evidence type="ECO:0000313" key="10">
    <source>
        <dbReference type="EnsemblPlants" id="MELO3C019676.2.1"/>
    </source>
</evidence>
<feature type="transmembrane region" description="Helical" evidence="8">
    <location>
        <begin position="382"/>
        <end position="403"/>
    </location>
</feature>